<dbReference type="Proteomes" id="UP000321261">
    <property type="component" value="Unassembled WGS sequence"/>
</dbReference>
<dbReference type="Gene3D" id="3.20.20.30">
    <property type="entry name" value="Luciferase-like domain"/>
    <property type="match status" value="1"/>
</dbReference>
<gene>
    <name evidence="1" type="ORF">FHX44_116264</name>
</gene>
<evidence type="ECO:0008006" key="3">
    <source>
        <dbReference type="Google" id="ProtNLM"/>
    </source>
</evidence>
<dbReference type="RefSeq" id="WP_246171068.1">
    <property type="nucleotide sequence ID" value="NZ_VIWU01000001.1"/>
</dbReference>
<protein>
    <recommendedName>
        <fullName evidence="3">Luciferase-like monooxygenase</fullName>
    </recommendedName>
</protein>
<evidence type="ECO:0000313" key="2">
    <source>
        <dbReference type="Proteomes" id="UP000321261"/>
    </source>
</evidence>
<dbReference type="InterPro" id="IPR036661">
    <property type="entry name" value="Luciferase-like_sf"/>
</dbReference>
<dbReference type="GO" id="GO:0016705">
    <property type="term" value="F:oxidoreductase activity, acting on paired donors, with incorporation or reduction of molecular oxygen"/>
    <property type="evidence" value="ECO:0007669"/>
    <property type="project" value="InterPro"/>
</dbReference>
<keyword evidence="2" id="KW-1185">Reference proteome</keyword>
<dbReference type="AlphaFoldDB" id="A0A561SZP5"/>
<sequence>MTVVEVAVDERAVQVRGPGSRTIARNGSVGQQRLLDLAARGDVLDSCLYTAPGRYGGGGAGTTWLVGSAEDVAAALRRYADLGVTHFVLSDTPYRHEVARIGDRLLSLLRTPQKV</sequence>
<reference evidence="1 2" key="1">
    <citation type="submission" date="2019-06" db="EMBL/GenBank/DDBJ databases">
        <title>Sequencing the genomes of 1000 actinobacteria strains.</title>
        <authorList>
            <person name="Klenk H.-P."/>
        </authorList>
    </citation>
    <scope>NUCLEOTIDE SEQUENCE [LARGE SCALE GENOMIC DNA]</scope>
    <source>
        <strain evidence="1 2">DSM 45671</strain>
    </source>
</reference>
<dbReference type="SUPFAM" id="SSF51679">
    <property type="entry name" value="Bacterial luciferase-like"/>
    <property type="match status" value="1"/>
</dbReference>
<name>A0A561SZP5_9PSEU</name>
<organism evidence="1 2">
    <name type="scientific">Pseudonocardia hierapolitana</name>
    <dbReference type="NCBI Taxonomy" id="1128676"/>
    <lineage>
        <taxon>Bacteria</taxon>
        <taxon>Bacillati</taxon>
        <taxon>Actinomycetota</taxon>
        <taxon>Actinomycetes</taxon>
        <taxon>Pseudonocardiales</taxon>
        <taxon>Pseudonocardiaceae</taxon>
        <taxon>Pseudonocardia</taxon>
    </lineage>
</organism>
<evidence type="ECO:0000313" key="1">
    <source>
        <dbReference type="EMBL" id="TWF80321.1"/>
    </source>
</evidence>
<comment type="caution">
    <text evidence="1">The sequence shown here is derived from an EMBL/GenBank/DDBJ whole genome shotgun (WGS) entry which is preliminary data.</text>
</comment>
<accession>A0A561SZP5</accession>
<proteinExistence type="predicted"/>
<dbReference type="EMBL" id="VIWU01000001">
    <property type="protein sequence ID" value="TWF80321.1"/>
    <property type="molecule type" value="Genomic_DNA"/>
</dbReference>